<dbReference type="EMBL" id="JADFTS010000008">
    <property type="protein sequence ID" value="KAF9592150.1"/>
    <property type="molecule type" value="Genomic_DNA"/>
</dbReference>
<evidence type="ECO:0000313" key="5">
    <source>
        <dbReference type="Proteomes" id="UP000631114"/>
    </source>
</evidence>
<keyword evidence="5" id="KW-1185">Reference proteome</keyword>
<dbReference type="InterPro" id="IPR000754">
    <property type="entry name" value="Ribosomal_uS9"/>
</dbReference>
<dbReference type="InterPro" id="IPR020568">
    <property type="entry name" value="Ribosomal_Su5_D2-typ_SF"/>
</dbReference>
<dbReference type="OrthoDB" id="186964at2759"/>
<dbReference type="GO" id="GO:0003735">
    <property type="term" value="F:structural constituent of ribosome"/>
    <property type="evidence" value="ECO:0007669"/>
    <property type="project" value="InterPro"/>
</dbReference>
<keyword evidence="3" id="KW-0687">Ribonucleoprotein</keyword>
<comment type="similarity">
    <text evidence="1">Belongs to the universal ribosomal protein uS9 family.</text>
</comment>
<dbReference type="GO" id="GO:0006412">
    <property type="term" value="P:translation"/>
    <property type="evidence" value="ECO:0007669"/>
    <property type="project" value="InterPro"/>
</dbReference>
<evidence type="ECO:0000256" key="3">
    <source>
        <dbReference type="ARBA" id="ARBA00023274"/>
    </source>
</evidence>
<dbReference type="PANTHER" id="PTHR21569:SF16">
    <property type="entry name" value="RIBOSOMAL PROTEIN S16"/>
    <property type="match status" value="1"/>
</dbReference>
<evidence type="ECO:0000256" key="1">
    <source>
        <dbReference type="ARBA" id="ARBA00005251"/>
    </source>
</evidence>
<evidence type="ECO:0008006" key="6">
    <source>
        <dbReference type="Google" id="ProtNLM"/>
    </source>
</evidence>
<dbReference type="SUPFAM" id="SSF54211">
    <property type="entry name" value="Ribosomal protein S5 domain 2-like"/>
    <property type="match status" value="1"/>
</dbReference>
<keyword evidence="2" id="KW-0689">Ribosomal protein</keyword>
<gene>
    <name evidence="4" type="ORF">IFM89_012579</name>
</gene>
<proteinExistence type="inferred from homology"/>
<dbReference type="GO" id="GO:0022627">
    <property type="term" value="C:cytosolic small ribosomal subunit"/>
    <property type="evidence" value="ECO:0007669"/>
    <property type="project" value="TreeGrafter"/>
</dbReference>
<dbReference type="Pfam" id="PF00380">
    <property type="entry name" value="Ribosomal_S9"/>
    <property type="match status" value="1"/>
</dbReference>
<reference evidence="4 5" key="1">
    <citation type="submission" date="2020-10" db="EMBL/GenBank/DDBJ databases">
        <title>The Coptis chinensis genome and diversification of protoberbering-type alkaloids.</title>
        <authorList>
            <person name="Wang B."/>
            <person name="Shu S."/>
            <person name="Song C."/>
            <person name="Liu Y."/>
        </authorList>
    </citation>
    <scope>NUCLEOTIDE SEQUENCE [LARGE SCALE GENOMIC DNA]</scope>
    <source>
        <strain evidence="4">HL-2020</strain>
        <tissue evidence="4">Leaf</tissue>
    </source>
</reference>
<dbReference type="Gene3D" id="3.30.230.10">
    <property type="match status" value="1"/>
</dbReference>
<comment type="caution">
    <text evidence="4">The sequence shown here is derived from an EMBL/GenBank/DDBJ whole genome shotgun (WGS) entry which is preliminary data.</text>
</comment>
<accession>A0A835LEW9</accession>
<dbReference type="PANTHER" id="PTHR21569">
    <property type="entry name" value="RIBOSOMAL PROTEIN S9"/>
    <property type="match status" value="1"/>
</dbReference>
<protein>
    <recommendedName>
        <fullName evidence="6">40S ribosomal protein S16</fullName>
    </recommendedName>
</protein>
<name>A0A835LEW9_9MAGN</name>
<dbReference type="AlphaFoldDB" id="A0A835LEW9"/>
<dbReference type="GO" id="GO:0003723">
    <property type="term" value="F:RNA binding"/>
    <property type="evidence" value="ECO:0007669"/>
    <property type="project" value="TreeGrafter"/>
</dbReference>
<dbReference type="InterPro" id="IPR014721">
    <property type="entry name" value="Ribsml_uS5_D2-typ_fold_subgr"/>
</dbReference>
<evidence type="ECO:0000256" key="2">
    <source>
        <dbReference type="ARBA" id="ARBA00022980"/>
    </source>
</evidence>
<organism evidence="4 5">
    <name type="scientific">Coptis chinensis</name>
    <dbReference type="NCBI Taxonomy" id="261450"/>
    <lineage>
        <taxon>Eukaryota</taxon>
        <taxon>Viridiplantae</taxon>
        <taxon>Streptophyta</taxon>
        <taxon>Embryophyta</taxon>
        <taxon>Tracheophyta</taxon>
        <taxon>Spermatophyta</taxon>
        <taxon>Magnoliopsida</taxon>
        <taxon>Ranunculales</taxon>
        <taxon>Ranunculaceae</taxon>
        <taxon>Coptidoideae</taxon>
        <taxon>Coptis</taxon>
    </lineage>
</organism>
<sequence length="186" mass="20356">MTTPAPTKVESVQCFGRKKTALAVTHCKRGCGRIKINGSPIELVEPEILKFKAIEPMLLLGRHRFAGMDMRIRVTLASSKAVINGVDPRNKIKTSSDIKRSHDVKLCRQPSNINGLDSVQTVECKKESSQVLGPGISSSMGCIYTANSRSNESRSKQETSLPLSSQEDHLAQLIALINMSSHQNIV</sequence>
<evidence type="ECO:0000313" key="4">
    <source>
        <dbReference type="EMBL" id="KAF9592150.1"/>
    </source>
</evidence>
<dbReference type="Proteomes" id="UP000631114">
    <property type="component" value="Unassembled WGS sequence"/>
</dbReference>
<dbReference type="GO" id="GO:0000462">
    <property type="term" value="P:maturation of SSU-rRNA from tricistronic rRNA transcript (SSU-rRNA, 5.8S rRNA, LSU-rRNA)"/>
    <property type="evidence" value="ECO:0007669"/>
    <property type="project" value="TreeGrafter"/>
</dbReference>